<organism evidence="2">
    <name type="scientific">Serratia fonticola</name>
    <dbReference type="NCBI Taxonomy" id="47917"/>
    <lineage>
        <taxon>Bacteria</taxon>
        <taxon>Pseudomonadati</taxon>
        <taxon>Pseudomonadota</taxon>
        <taxon>Gammaproteobacteria</taxon>
        <taxon>Enterobacterales</taxon>
        <taxon>Yersiniaceae</taxon>
        <taxon>Serratia</taxon>
    </lineage>
</organism>
<evidence type="ECO:0000313" key="2">
    <source>
        <dbReference type="EMBL" id="VTR19671.1"/>
    </source>
</evidence>
<dbReference type="AlphaFoldDB" id="A0A4U9TUM9"/>
<feature type="signal peptide" evidence="1">
    <location>
        <begin position="1"/>
        <end position="24"/>
    </location>
</feature>
<proteinExistence type="predicted"/>
<protein>
    <submittedName>
        <fullName evidence="2">Uncharacterized protein</fullName>
    </submittedName>
</protein>
<dbReference type="EMBL" id="CABEEZ010000020">
    <property type="protein sequence ID" value="VTR19671.1"/>
    <property type="molecule type" value="Genomic_DNA"/>
</dbReference>
<keyword evidence="1" id="KW-0732">Signal</keyword>
<name>A0A4U9TUM9_SERFO</name>
<evidence type="ECO:0000256" key="1">
    <source>
        <dbReference type="SAM" id="SignalP"/>
    </source>
</evidence>
<feature type="chain" id="PRO_5020332388" evidence="1">
    <location>
        <begin position="25"/>
        <end position="60"/>
    </location>
</feature>
<accession>A0A4U9TUM9</accession>
<reference evidence="2" key="1">
    <citation type="submission" date="2019-05" db="EMBL/GenBank/DDBJ databases">
        <authorList>
            <consortium name="Pathogen Informatics"/>
        </authorList>
    </citation>
    <scope>NUCLEOTIDE SEQUENCE [LARGE SCALE GENOMIC DNA]</scope>
    <source>
        <strain evidence="2">NCTC12965</strain>
    </source>
</reference>
<sequence length="60" mass="6223">MKKNLLSLCLSLALTVGAPLATYADTPANVFRRTGHQCRHPAKFALAAVGTAGDPGCPTQ</sequence>
<gene>
    <name evidence="2" type="ORF">NCTC12965_00815</name>
</gene>